<reference evidence="11" key="1">
    <citation type="submission" date="2005-09" db="EMBL/GenBank/DDBJ databases">
        <title>Annotation of Vibrio cholerae MO10.</title>
        <authorList>
            <person name="Colwell R."/>
            <person name="Grim C.J."/>
            <person name="Young S."/>
            <person name="Jaffe D."/>
            <person name="Gnerre S."/>
            <person name="Berlin A."/>
            <person name="Heiman D."/>
            <person name="Hepburn T."/>
            <person name="Shea T."/>
            <person name="Sykes S."/>
            <person name="Yandava C."/>
            <person name="Alvarado L."/>
            <person name="Kodira C."/>
            <person name="Borodovsky M."/>
            <person name="Heidelberg J."/>
            <person name="Lander E."/>
            <person name="Galagan J."/>
            <person name="Nusbaum C."/>
            <person name="Birren B."/>
        </authorList>
    </citation>
    <scope>NUCLEOTIDE SEQUENCE [LARGE SCALE GENOMIC DNA]</scope>
    <source>
        <strain evidence="11">MO10</strain>
    </source>
</reference>
<dbReference type="InterPro" id="IPR015947">
    <property type="entry name" value="PUA-like_sf"/>
</dbReference>
<evidence type="ECO:0000256" key="1">
    <source>
        <dbReference type="ARBA" id="ARBA00004496"/>
    </source>
</evidence>
<keyword evidence="5 9" id="KW-0808">Transferase</keyword>
<evidence type="ECO:0000256" key="6">
    <source>
        <dbReference type="ARBA" id="ARBA00022691"/>
    </source>
</evidence>
<dbReference type="HOGENOM" id="CLU_014042_0_0_6"/>
<proteinExistence type="inferred from homology"/>
<dbReference type="SUPFAM" id="SSF88697">
    <property type="entry name" value="PUA domain-like"/>
    <property type="match status" value="1"/>
</dbReference>
<sequence length="418" mass="47001">MLFFISSTTIAAHFYFHLSSVMTPAIYLVKGRDKSLRRKHPWVFSRGISKVEGTPKLGETVDVYSFEGKWLAKAAYSPHSQITARVWSFEQEPIDRDFFIKRIEQAQLLRNDIIERDGLTGYRLIAAESDGLPGITIDKYQDYLVCQLLSAGAEYQKQTLVEALLHCFPECHIYERSDVAVRKKEGLDERVGVLHGELPPKSVVIEENGVKISVDIVGGHKTGFYLDQRDSRFQSMKYVKEKEVLNCFSYTGGFGLYALKGGAKRVINADVSQPALDTAKFNAELNGFDISKKRAVFLNADVFKLLREYRDQGTRFDVVVMDPPKFAESKAQLDGACRGYKDINMLAMQILNPGGTLLTYSCSGLMDQVLFQKIIADAALDAGRDVKFVERFEQAADHPTDTAYPEGFYLKGFACKVL</sequence>
<dbReference type="InterPro" id="IPR002478">
    <property type="entry name" value="PUA"/>
</dbReference>
<dbReference type="Pfam" id="PF10672">
    <property type="entry name" value="Methyltrans_SAM"/>
    <property type="match status" value="1"/>
</dbReference>
<dbReference type="EMBL" id="DS990136">
    <property type="protein sequence ID" value="EET22595.1"/>
    <property type="molecule type" value="Genomic_DNA"/>
</dbReference>
<dbReference type="PANTHER" id="PTHR42873">
    <property type="entry name" value="RIBOSOMAL RNA LARGE SUBUNIT METHYLTRANSFERASE"/>
    <property type="match status" value="1"/>
</dbReference>
<evidence type="ECO:0000256" key="3">
    <source>
        <dbReference type="ARBA" id="ARBA00022552"/>
    </source>
</evidence>
<keyword evidence="4 9" id="KW-0489">Methyltransferase</keyword>
<accession>A0A0X1KW74</accession>
<evidence type="ECO:0000256" key="5">
    <source>
        <dbReference type="ARBA" id="ARBA00022679"/>
    </source>
</evidence>
<dbReference type="InterPro" id="IPR019614">
    <property type="entry name" value="SAM-dep_methyl-trfase"/>
</dbReference>
<name>A0A0X1KW74_VIBCO</name>
<evidence type="ECO:0000313" key="11">
    <source>
        <dbReference type="EMBL" id="EET22595.1"/>
    </source>
</evidence>
<reference evidence="11" key="2">
    <citation type="submission" date="2008-07" db="EMBL/GenBank/DDBJ databases">
        <authorList>
            <consortium name="Broad Institute Genome Sequencing Platform"/>
            <person name="Colwell R."/>
            <person name="Grim C.J."/>
            <person name="Young S."/>
            <person name="Jaffe D."/>
            <person name="Gnerre S."/>
            <person name="Berlin A."/>
            <person name="Heiman D."/>
            <person name="Hepburn T."/>
            <person name="Shea T."/>
            <person name="Sykes S."/>
            <person name="Alvarado L."/>
            <person name="Kodira C."/>
            <person name="Heidelberg J."/>
            <person name="Lander E."/>
            <person name="Galagan J."/>
            <person name="Nusbaum C."/>
            <person name="Birren B."/>
        </authorList>
    </citation>
    <scope>NUCLEOTIDE SEQUENCE [LARGE SCALE GENOMIC DNA]</scope>
    <source>
        <strain evidence="11">MO10</strain>
    </source>
</reference>
<comment type="catalytic activity">
    <reaction evidence="9">
        <text>cytidine(1962) in 23S rRNA + S-adenosyl-L-methionine = 5-methylcytidine(1962) in 23S rRNA + S-adenosyl-L-homocysteine + H(+)</text>
        <dbReference type="Rhea" id="RHEA:42912"/>
        <dbReference type="Rhea" id="RHEA-COMP:10382"/>
        <dbReference type="Rhea" id="RHEA-COMP:10386"/>
        <dbReference type="ChEBI" id="CHEBI:15378"/>
        <dbReference type="ChEBI" id="CHEBI:57856"/>
        <dbReference type="ChEBI" id="CHEBI:59789"/>
        <dbReference type="ChEBI" id="CHEBI:74483"/>
        <dbReference type="ChEBI" id="CHEBI:82748"/>
        <dbReference type="EC" id="2.1.1.191"/>
    </reaction>
</comment>
<dbReference type="GO" id="GO:0016434">
    <property type="term" value="F:rRNA (cytosine) methyltransferase activity"/>
    <property type="evidence" value="ECO:0007669"/>
    <property type="project" value="UniProtKB-UniRule"/>
</dbReference>
<dbReference type="GO" id="GO:0003723">
    <property type="term" value="F:RNA binding"/>
    <property type="evidence" value="ECO:0007669"/>
    <property type="project" value="UniProtKB-KW"/>
</dbReference>
<dbReference type="Pfam" id="PF17785">
    <property type="entry name" value="PUA_3"/>
    <property type="match status" value="1"/>
</dbReference>
<dbReference type="GO" id="GO:0005737">
    <property type="term" value="C:cytoplasm"/>
    <property type="evidence" value="ECO:0007669"/>
    <property type="project" value="UniProtKB-SubCell"/>
</dbReference>
<dbReference type="CDD" id="cd21153">
    <property type="entry name" value="PUA_RlmI"/>
    <property type="match status" value="1"/>
</dbReference>
<keyword evidence="3 9" id="KW-0698">rRNA processing</keyword>
<dbReference type="InterPro" id="IPR036974">
    <property type="entry name" value="PUA_sf"/>
</dbReference>
<comment type="subcellular location">
    <subcellularLocation>
        <location evidence="1 9">Cytoplasm</location>
    </subcellularLocation>
</comment>
<evidence type="ECO:0000259" key="10">
    <source>
        <dbReference type="SMART" id="SM00359"/>
    </source>
</evidence>
<dbReference type="PANTHER" id="PTHR42873:SF1">
    <property type="entry name" value="S-ADENOSYLMETHIONINE-DEPENDENT METHYLTRANSFERASE DOMAIN-CONTAINING PROTEIN"/>
    <property type="match status" value="1"/>
</dbReference>
<dbReference type="PROSITE" id="PS50890">
    <property type="entry name" value="PUA"/>
    <property type="match status" value="1"/>
</dbReference>
<keyword evidence="6 9" id="KW-0949">S-adenosyl-L-methionine</keyword>
<keyword evidence="7 9" id="KW-0694">RNA-binding</keyword>
<dbReference type="Proteomes" id="UP000004687">
    <property type="component" value="Unassembled WGS sequence"/>
</dbReference>
<dbReference type="HAMAP" id="MF_01857">
    <property type="entry name" value="23SrRNA_methyltr_I"/>
    <property type="match status" value="1"/>
</dbReference>
<dbReference type="Gene3D" id="3.40.50.150">
    <property type="entry name" value="Vaccinia Virus protein VP39"/>
    <property type="match status" value="1"/>
</dbReference>
<organism evidence="11">
    <name type="scientific">Vibrio cholerae (strain MO10)</name>
    <dbReference type="NCBI Taxonomy" id="345072"/>
    <lineage>
        <taxon>Bacteria</taxon>
        <taxon>Pseudomonadati</taxon>
        <taxon>Pseudomonadota</taxon>
        <taxon>Gammaproteobacteria</taxon>
        <taxon>Vibrionales</taxon>
        <taxon>Vibrionaceae</taxon>
        <taxon>Vibrio</taxon>
    </lineage>
</organism>
<comment type="function">
    <text evidence="9">Specifically methylates the cytosine at position 1962 (m5C1962) of 23S rRNA.</text>
</comment>
<dbReference type="CDD" id="cd02440">
    <property type="entry name" value="AdoMet_MTases"/>
    <property type="match status" value="1"/>
</dbReference>
<evidence type="ECO:0000256" key="7">
    <source>
        <dbReference type="ARBA" id="ARBA00022884"/>
    </source>
</evidence>
<dbReference type="InterPro" id="IPR041532">
    <property type="entry name" value="RlmI-like_PUA"/>
</dbReference>
<dbReference type="AlphaFoldDB" id="A0A0X1KW74"/>
<dbReference type="Gene3D" id="3.30.750.80">
    <property type="entry name" value="RNA methyltransferase domain (HRMD) like"/>
    <property type="match status" value="1"/>
</dbReference>
<dbReference type="InterPro" id="IPR023542">
    <property type="entry name" value="RLMI"/>
</dbReference>
<dbReference type="SMART" id="SM00359">
    <property type="entry name" value="PUA"/>
    <property type="match status" value="1"/>
</dbReference>
<dbReference type="CDD" id="cd11572">
    <property type="entry name" value="RlmI_M_like"/>
    <property type="match status" value="1"/>
</dbReference>
<feature type="domain" description="PUA" evidence="10">
    <location>
        <begin position="24"/>
        <end position="108"/>
    </location>
</feature>
<dbReference type="EC" id="2.1.1.191" evidence="9"/>
<dbReference type="Gene3D" id="2.30.130.10">
    <property type="entry name" value="PUA domain"/>
    <property type="match status" value="1"/>
</dbReference>
<evidence type="ECO:0000256" key="9">
    <source>
        <dbReference type="HAMAP-Rule" id="MF_01857"/>
    </source>
</evidence>
<protein>
    <recommendedName>
        <fullName evidence="9">Ribosomal RNA large subunit methyltransferase I</fullName>
        <ecNumber evidence="9">2.1.1.191</ecNumber>
    </recommendedName>
    <alternativeName>
        <fullName evidence="9">23S rRNA m5C1962 methyltransferase</fullName>
    </alternativeName>
    <alternativeName>
        <fullName evidence="9">rRNA (cytosine-C(5)-)-methyltransferase RlmI</fullName>
    </alternativeName>
</protein>
<evidence type="ECO:0000256" key="4">
    <source>
        <dbReference type="ARBA" id="ARBA00022603"/>
    </source>
</evidence>
<dbReference type="InterPro" id="IPR029063">
    <property type="entry name" value="SAM-dependent_MTases_sf"/>
</dbReference>
<dbReference type="SUPFAM" id="SSF53335">
    <property type="entry name" value="S-adenosyl-L-methionine-dependent methyltransferases"/>
    <property type="match status" value="1"/>
</dbReference>
<keyword evidence="2 9" id="KW-0963">Cytoplasm</keyword>
<evidence type="ECO:0000256" key="8">
    <source>
        <dbReference type="ARBA" id="ARBA00038091"/>
    </source>
</evidence>
<evidence type="ECO:0000256" key="2">
    <source>
        <dbReference type="ARBA" id="ARBA00022490"/>
    </source>
</evidence>
<comment type="similarity">
    <text evidence="8 9">Belongs to the methyltransferase superfamily. RlmI family.</text>
</comment>
<gene>
    <name evidence="9" type="primary">rlmI</name>
    <name evidence="11" type="ORF">VchoM_00622</name>
</gene>